<dbReference type="Proteomes" id="UP001218218">
    <property type="component" value="Unassembled WGS sequence"/>
</dbReference>
<sequence length="68" mass="7596">VIATLFADDTMVYLDSKDDFGTFPLPLGQEWHIASGAKFNIGKTEMIPIGSINHRDRVRATRFVNGKD</sequence>
<accession>A0AAD6ZXR7</accession>
<protein>
    <submittedName>
        <fullName evidence="1">Uncharacterized protein</fullName>
    </submittedName>
</protein>
<organism evidence="1 2">
    <name type="scientific">Mycena albidolilacea</name>
    <dbReference type="NCBI Taxonomy" id="1033008"/>
    <lineage>
        <taxon>Eukaryota</taxon>
        <taxon>Fungi</taxon>
        <taxon>Dikarya</taxon>
        <taxon>Basidiomycota</taxon>
        <taxon>Agaricomycotina</taxon>
        <taxon>Agaricomycetes</taxon>
        <taxon>Agaricomycetidae</taxon>
        <taxon>Agaricales</taxon>
        <taxon>Marasmiineae</taxon>
        <taxon>Mycenaceae</taxon>
        <taxon>Mycena</taxon>
    </lineage>
</organism>
<evidence type="ECO:0000313" key="1">
    <source>
        <dbReference type="EMBL" id="KAJ7342965.1"/>
    </source>
</evidence>
<gene>
    <name evidence="1" type="ORF">DFH08DRAFT_626431</name>
</gene>
<reference evidence="1" key="1">
    <citation type="submission" date="2023-03" db="EMBL/GenBank/DDBJ databases">
        <title>Massive genome expansion in bonnet fungi (Mycena s.s.) driven by repeated elements and novel gene families across ecological guilds.</title>
        <authorList>
            <consortium name="Lawrence Berkeley National Laboratory"/>
            <person name="Harder C.B."/>
            <person name="Miyauchi S."/>
            <person name="Viragh M."/>
            <person name="Kuo A."/>
            <person name="Thoen E."/>
            <person name="Andreopoulos B."/>
            <person name="Lu D."/>
            <person name="Skrede I."/>
            <person name="Drula E."/>
            <person name="Henrissat B."/>
            <person name="Morin E."/>
            <person name="Kohler A."/>
            <person name="Barry K."/>
            <person name="LaButti K."/>
            <person name="Morin E."/>
            <person name="Salamov A."/>
            <person name="Lipzen A."/>
            <person name="Mereny Z."/>
            <person name="Hegedus B."/>
            <person name="Baldrian P."/>
            <person name="Stursova M."/>
            <person name="Weitz H."/>
            <person name="Taylor A."/>
            <person name="Grigoriev I.V."/>
            <person name="Nagy L.G."/>
            <person name="Martin F."/>
            <person name="Kauserud H."/>
        </authorList>
    </citation>
    <scope>NUCLEOTIDE SEQUENCE</scope>
    <source>
        <strain evidence="1">CBHHK002</strain>
    </source>
</reference>
<dbReference type="AlphaFoldDB" id="A0AAD6ZXR7"/>
<evidence type="ECO:0000313" key="2">
    <source>
        <dbReference type="Proteomes" id="UP001218218"/>
    </source>
</evidence>
<feature type="non-terminal residue" evidence="1">
    <location>
        <position position="1"/>
    </location>
</feature>
<feature type="non-terminal residue" evidence="1">
    <location>
        <position position="68"/>
    </location>
</feature>
<name>A0AAD6ZXR7_9AGAR</name>
<dbReference type="EMBL" id="JARIHO010000024">
    <property type="protein sequence ID" value="KAJ7342965.1"/>
    <property type="molecule type" value="Genomic_DNA"/>
</dbReference>
<comment type="caution">
    <text evidence="1">The sequence shown here is derived from an EMBL/GenBank/DDBJ whole genome shotgun (WGS) entry which is preliminary data.</text>
</comment>
<proteinExistence type="predicted"/>
<keyword evidence="2" id="KW-1185">Reference proteome</keyword>